<dbReference type="AlphaFoldDB" id="A0A1A9WMX9"/>
<keyword evidence="1" id="KW-1133">Transmembrane helix</keyword>
<reference evidence="2" key="2">
    <citation type="submission" date="2020-05" db="UniProtKB">
        <authorList>
            <consortium name="EnsemblMetazoa"/>
        </authorList>
    </citation>
    <scope>IDENTIFICATION</scope>
    <source>
        <strain evidence="2">IAEA</strain>
    </source>
</reference>
<keyword evidence="1" id="KW-0472">Membrane</keyword>
<keyword evidence="1" id="KW-0812">Transmembrane</keyword>
<dbReference type="VEuPathDB" id="VectorBase:GBRI025528"/>
<sequence length="45" mass="5468">MDIETQQRKYFYTLTLWYLIPMLCFYLAFILKIGPRFGNILDGIF</sequence>
<evidence type="ECO:0000256" key="1">
    <source>
        <dbReference type="SAM" id="Phobius"/>
    </source>
</evidence>
<dbReference type="Proteomes" id="UP000091820">
    <property type="component" value="Unassembled WGS sequence"/>
</dbReference>
<protein>
    <submittedName>
        <fullName evidence="2">Uncharacterized protein</fullName>
    </submittedName>
</protein>
<keyword evidence="3" id="KW-1185">Reference proteome</keyword>
<reference evidence="3" key="1">
    <citation type="submission" date="2014-03" db="EMBL/GenBank/DDBJ databases">
        <authorList>
            <person name="Aksoy S."/>
            <person name="Warren W."/>
            <person name="Wilson R.K."/>
        </authorList>
    </citation>
    <scope>NUCLEOTIDE SEQUENCE [LARGE SCALE GENOMIC DNA]</scope>
    <source>
        <strain evidence="3">IAEA</strain>
    </source>
</reference>
<evidence type="ECO:0000313" key="2">
    <source>
        <dbReference type="EnsemblMetazoa" id="GBRI025528-PA"/>
    </source>
</evidence>
<dbReference type="EnsemblMetazoa" id="GBRI025528-RA">
    <property type="protein sequence ID" value="GBRI025528-PA"/>
    <property type="gene ID" value="GBRI025528"/>
</dbReference>
<feature type="transmembrane region" description="Helical" evidence="1">
    <location>
        <begin position="12"/>
        <end position="31"/>
    </location>
</feature>
<proteinExistence type="predicted"/>
<organism evidence="2 3">
    <name type="scientific">Glossina brevipalpis</name>
    <dbReference type="NCBI Taxonomy" id="37001"/>
    <lineage>
        <taxon>Eukaryota</taxon>
        <taxon>Metazoa</taxon>
        <taxon>Ecdysozoa</taxon>
        <taxon>Arthropoda</taxon>
        <taxon>Hexapoda</taxon>
        <taxon>Insecta</taxon>
        <taxon>Pterygota</taxon>
        <taxon>Neoptera</taxon>
        <taxon>Endopterygota</taxon>
        <taxon>Diptera</taxon>
        <taxon>Brachycera</taxon>
        <taxon>Muscomorpha</taxon>
        <taxon>Hippoboscoidea</taxon>
        <taxon>Glossinidae</taxon>
        <taxon>Glossina</taxon>
    </lineage>
</organism>
<evidence type="ECO:0000313" key="3">
    <source>
        <dbReference type="Proteomes" id="UP000091820"/>
    </source>
</evidence>
<accession>A0A1A9WMX9</accession>
<name>A0A1A9WMX9_9MUSC</name>